<keyword evidence="3" id="KW-1185">Reference proteome</keyword>
<organism evidence="2 3">
    <name type="scientific">Glycomyces niveus</name>
    <dbReference type="NCBI Taxonomy" id="2820287"/>
    <lineage>
        <taxon>Bacteria</taxon>
        <taxon>Bacillati</taxon>
        <taxon>Actinomycetota</taxon>
        <taxon>Actinomycetes</taxon>
        <taxon>Glycomycetales</taxon>
        <taxon>Glycomycetaceae</taxon>
        <taxon>Glycomyces</taxon>
    </lineage>
</organism>
<evidence type="ECO:0008006" key="4">
    <source>
        <dbReference type="Google" id="ProtNLM"/>
    </source>
</evidence>
<evidence type="ECO:0000313" key="3">
    <source>
        <dbReference type="Proteomes" id="UP000681341"/>
    </source>
</evidence>
<evidence type="ECO:0000256" key="1">
    <source>
        <dbReference type="SAM" id="Phobius"/>
    </source>
</evidence>
<evidence type="ECO:0000313" key="2">
    <source>
        <dbReference type="EMBL" id="MBO3735262.1"/>
    </source>
</evidence>
<reference evidence="2 3" key="1">
    <citation type="submission" date="2021-03" db="EMBL/GenBank/DDBJ databases">
        <title>Glycomyces sp. nov., a novel actinomycete isolated from soil.</title>
        <authorList>
            <person name="Yang X."/>
            <person name="Xu X."/>
        </authorList>
    </citation>
    <scope>NUCLEOTIDE SEQUENCE [LARGE SCALE GENOMIC DNA]</scope>
    <source>
        <strain evidence="2 3">NEAU-S30</strain>
    </source>
</reference>
<comment type="caution">
    <text evidence="2">The sequence shown here is derived from an EMBL/GenBank/DDBJ whole genome shotgun (WGS) entry which is preliminary data.</text>
</comment>
<dbReference type="EMBL" id="JAGFNP010000014">
    <property type="protein sequence ID" value="MBO3735262.1"/>
    <property type="molecule type" value="Genomic_DNA"/>
</dbReference>
<dbReference type="RefSeq" id="WP_208498890.1">
    <property type="nucleotide sequence ID" value="NZ_JAGFNP010000014.1"/>
</dbReference>
<gene>
    <name evidence="2" type="ORF">J5V16_20735</name>
</gene>
<keyword evidence="1" id="KW-1133">Transmembrane helix</keyword>
<name>A0ABS3U906_9ACTN</name>
<dbReference type="SUPFAM" id="SSF53756">
    <property type="entry name" value="UDP-Glycosyltransferase/glycogen phosphorylase"/>
    <property type="match status" value="1"/>
</dbReference>
<accession>A0ABS3U906</accession>
<keyword evidence="1" id="KW-0812">Transmembrane</keyword>
<feature type="transmembrane region" description="Helical" evidence="1">
    <location>
        <begin position="39"/>
        <end position="62"/>
    </location>
</feature>
<dbReference type="Gene3D" id="3.40.50.2000">
    <property type="entry name" value="Glycogen Phosphorylase B"/>
    <property type="match status" value="2"/>
</dbReference>
<sequence>MRLIRLFKKALRQPLWLAAAVLPLAPLLALPFGGGAEAMLALAAAALVPLGSLAAVAVWHAAKRIREQIARPALSPAVRTGTTRLPRPRQRELDRWRARLNGGWALTAGAELLRAAENGQEHSEYRVRALTALAEHHAAKRRDDRPPRHHDLDIVVVSAMNLLGGTTSANEAEILAYRGAGLRVGVLHHPVYDRALDRPVHQRIRSLIDDDRVVEVRPWDTVRCDLLIVRFPIAFERLMDELPKIDAGRTVLLVNQTPHEEYGAAGGYGTSWSIPDVHANLSEWIGPHTWYAIGPAVRDVLRTHHAADMEGIDLATDFWYETIDLAEWTPATRRVRGPHDPIRVGRHSRDHVTKFPNMAKRLLDAYPARHDIEIHVLGGEHALRRILGGPPAGWVSHPFGEIAPVEFLGGIDVHSYFIDEQYIEAFGRSPLEAMAAQVPCILPPSFAELFGEGAIYCEPGDVEANVRRIADDPAYRAARVDAGLRVIEERFSPAALIRRVRGLGVTGGPQAASTDTEQIVSATQ</sequence>
<keyword evidence="1" id="KW-0472">Membrane</keyword>
<proteinExistence type="predicted"/>
<protein>
    <recommendedName>
        <fullName evidence="4">Glycosyltransferase</fullName>
    </recommendedName>
</protein>
<dbReference type="Proteomes" id="UP000681341">
    <property type="component" value="Unassembled WGS sequence"/>
</dbReference>